<dbReference type="GO" id="GO:0009229">
    <property type="term" value="P:thiamine diphosphate biosynthetic process"/>
    <property type="evidence" value="ECO:0007669"/>
    <property type="project" value="UniProtKB-UniRule"/>
</dbReference>
<reference evidence="7 8" key="1">
    <citation type="submission" date="2018-03" db="EMBL/GenBank/DDBJ databases">
        <title>First report of an OXA-48+CTX-M-M-producing Kluyvera ascorbata clone recovered from patients admitted in a University Hospital in Madrid, Spain.</title>
        <authorList>
            <person name="Hernandez-Garcia M."/>
            <person name="Leon-Sampedro R."/>
            <person name="Perez-Viso B."/>
            <person name="Morosini M.I."/>
            <person name="Lopez-Fresnena N."/>
            <person name="Coque T.M."/>
            <person name="Bonten M."/>
            <person name="Malhotra-Kumar S."/>
            <person name="Ruiz-Garbajosa P."/>
            <person name="Canton R."/>
        </authorList>
    </citation>
    <scope>NUCLEOTIDE SEQUENCE [LARGE SCALE GENOMIC DNA]</scope>
    <source>
        <strain evidence="7 8">KA2</strain>
    </source>
</reference>
<evidence type="ECO:0000256" key="4">
    <source>
        <dbReference type="ARBA" id="ARBA00022840"/>
    </source>
</evidence>
<dbReference type="Gene3D" id="3.90.1200.10">
    <property type="match status" value="1"/>
</dbReference>
<keyword evidence="8" id="KW-1185">Reference proteome</keyword>
<dbReference type="Proteomes" id="UP000240892">
    <property type="component" value="Unassembled WGS sequence"/>
</dbReference>
<proteinExistence type="inferred from homology"/>
<dbReference type="GO" id="GO:0006772">
    <property type="term" value="P:thiamine metabolic process"/>
    <property type="evidence" value="ECO:0007669"/>
    <property type="project" value="InterPro"/>
</dbReference>
<dbReference type="UniPathway" id="UPA00060">
    <property type="reaction ID" value="UER00596"/>
</dbReference>
<dbReference type="InterPro" id="IPR011009">
    <property type="entry name" value="Kinase-like_dom_sf"/>
</dbReference>
<dbReference type="STRING" id="1006000.GKAS_03311"/>
<keyword evidence="4 5" id="KW-0067">ATP-binding</keyword>
<protein>
    <recommendedName>
        <fullName evidence="5">Thiamine kinase</fullName>
        <ecNumber evidence="5">2.7.1.89</ecNumber>
    </recommendedName>
</protein>
<evidence type="ECO:0000256" key="1">
    <source>
        <dbReference type="ARBA" id="ARBA00022679"/>
    </source>
</evidence>
<sequence length="280" mass="32781">MRLRNSKLSRDALLSREFPHYHVVASPETSGLSGSSCILQCGERRLVLRQHHAPDAPESEFLRQYHALRQLPSTLAPKPIFYTPGWMAVDFLAGEIKSVLPAPRPLATLLYDLHQQRRFGWRLALLPLLEQYWQQCSPSRRTPRWLRCLQRLRQQGEPRPLRLAPLHMDVHAGNIVHTVDGLRLIDWEYAGDGDVALELAAVWTKDNQQRLQLVQAYAMLARIPPERLWRQTMRWRPWVLMLMAGWFECRWQRTGDEQFITLANKTWQQLKNDKEAVWGQ</sequence>
<comment type="similarity">
    <text evidence="5">Belongs to the thiamine kinase family.</text>
</comment>
<evidence type="ECO:0000256" key="2">
    <source>
        <dbReference type="ARBA" id="ARBA00022741"/>
    </source>
</evidence>
<comment type="catalytic activity">
    <reaction evidence="5">
        <text>thiamine + ATP = thiamine phosphate + ADP + H(+)</text>
        <dbReference type="Rhea" id="RHEA:12012"/>
        <dbReference type="ChEBI" id="CHEBI:15378"/>
        <dbReference type="ChEBI" id="CHEBI:18385"/>
        <dbReference type="ChEBI" id="CHEBI:30616"/>
        <dbReference type="ChEBI" id="CHEBI:37575"/>
        <dbReference type="ChEBI" id="CHEBI:456216"/>
        <dbReference type="EC" id="2.7.1.89"/>
    </reaction>
</comment>
<evidence type="ECO:0000256" key="3">
    <source>
        <dbReference type="ARBA" id="ARBA00022777"/>
    </source>
</evidence>
<dbReference type="EMBL" id="PYHO01000007">
    <property type="protein sequence ID" value="PSR46615.1"/>
    <property type="molecule type" value="Genomic_DNA"/>
</dbReference>
<accession>A0A2T2Y245</accession>
<feature type="domain" description="Aminoglycoside phosphotransferase" evidence="6">
    <location>
        <begin position="30"/>
        <end position="218"/>
    </location>
</feature>
<dbReference type="SUPFAM" id="SSF56112">
    <property type="entry name" value="Protein kinase-like (PK-like)"/>
    <property type="match status" value="1"/>
</dbReference>
<keyword evidence="3 5" id="KW-0418">Kinase</keyword>
<dbReference type="HAMAP" id="MF_01604">
    <property type="entry name" value="Thiamine_kinase"/>
    <property type="match status" value="1"/>
</dbReference>
<comment type="caution">
    <text evidence="7">The sequence shown here is derived from an EMBL/GenBank/DDBJ whole genome shotgun (WGS) entry which is preliminary data.</text>
</comment>
<evidence type="ECO:0000259" key="6">
    <source>
        <dbReference type="Pfam" id="PF01636"/>
    </source>
</evidence>
<keyword evidence="1 5" id="KW-0808">Transferase</keyword>
<dbReference type="GO" id="GO:0005524">
    <property type="term" value="F:ATP binding"/>
    <property type="evidence" value="ECO:0007669"/>
    <property type="project" value="UniProtKB-KW"/>
</dbReference>
<evidence type="ECO:0000313" key="8">
    <source>
        <dbReference type="Proteomes" id="UP000240892"/>
    </source>
</evidence>
<dbReference type="InterPro" id="IPR002575">
    <property type="entry name" value="Aminoglycoside_PTrfase"/>
</dbReference>
<dbReference type="NCBIfam" id="NF007620">
    <property type="entry name" value="PRK10271.1"/>
    <property type="match status" value="1"/>
</dbReference>
<dbReference type="Pfam" id="PF01636">
    <property type="entry name" value="APH"/>
    <property type="match status" value="1"/>
</dbReference>
<dbReference type="InterPro" id="IPR014093">
    <property type="entry name" value="Thiamine_kinase"/>
</dbReference>
<dbReference type="RefSeq" id="WP_106926708.1">
    <property type="nucleotide sequence ID" value="NZ_CABMMU010000007.1"/>
</dbReference>
<comment type="pathway">
    <text evidence="5">Cofactor biosynthesis; thiamine diphosphate biosynthesis; thiamine phosphate from thiamine: step 1/1.</text>
</comment>
<keyword evidence="2 5" id="KW-0547">Nucleotide-binding</keyword>
<evidence type="ECO:0000256" key="5">
    <source>
        <dbReference type="HAMAP-Rule" id="MF_01604"/>
    </source>
</evidence>
<dbReference type="GO" id="GO:0019165">
    <property type="term" value="F:thiamine kinase activity"/>
    <property type="evidence" value="ECO:0007669"/>
    <property type="project" value="UniProtKB-UniRule"/>
</dbReference>
<name>A0A2T2Y245_9ENTR</name>
<comment type="function">
    <text evidence="5">Catalyzes the phosphorylation of thiamine to thiamine phosphate.</text>
</comment>
<dbReference type="EC" id="2.7.1.89" evidence="5"/>
<gene>
    <name evidence="5" type="primary">thiK</name>
    <name evidence="7" type="ORF">C8256_11035</name>
</gene>
<dbReference type="AlphaFoldDB" id="A0A2T2Y245"/>
<organism evidence="7 8">
    <name type="scientific">Kluyvera genomosp. 2</name>
    <dbReference type="NCBI Taxonomy" id="2774054"/>
    <lineage>
        <taxon>Bacteria</taxon>
        <taxon>Pseudomonadati</taxon>
        <taxon>Pseudomonadota</taxon>
        <taxon>Gammaproteobacteria</taxon>
        <taxon>Enterobacterales</taxon>
        <taxon>Enterobacteriaceae</taxon>
        <taxon>Kluyvera</taxon>
    </lineage>
</organism>
<evidence type="ECO:0000313" key="7">
    <source>
        <dbReference type="EMBL" id="PSR46615.1"/>
    </source>
</evidence>